<keyword evidence="3" id="KW-0808">Transferase</keyword>
<name>A0A9P8BWG8_9FUNG</name>
<feature type="domain" description="Acetyl-coenzyme A carboxylase carboxyl transferase subunit beta" evidence="2">
    <location>
        <begin position="85"/>
        <end position="201"/>
    </location>
</feature>
<sequence>MSHIIDPSHRNPPANRRAVGDQFSTTQPSVAQHLGHQTKPTKSKINTKSPEYIANYKEMLEMVDQLNERLQEATFQGADRLLAIHHKRGSILARDRLELLLDDDSPFLELCPLAGYGQDDMTIGGSQVAGIGLVCGIECMVSANVPTLQGGASNAATLARGERLGRIAWENRLPHIQLVQSAGANLAQQSRVFHPGGRVFRHLAERQAQFLEAVIPHHLQARYGSKWKDITNFDKASGGRIKEEEMKWDSKRLALPLKVLQEHWVVFADTYERPSQARKARESVDRLQSFAKSWTRVEVFGLGKVYKKDMRVLLEDVNVVPSRITTLPDSVDLGSLPGTASFYDAKERITLMKDWRAEYDRLDD</sequence>
<keyword evidence="4" id="KW-1185">Reference proteome</keyword>
<organism evidence="3 4">
    <name type="scientific">Linnemannia hyalina</name>
    <dbReference type="NCBI Taxonomy" id="64524"/>
    <lineage>
        <taxon>Eukaryota</taxon>
        <taxon>Fungi</taxon>
        <taxon>Fungi incertae sedis</taxon>
        <taxon>Mucoromycota</taxon>
        <taxon>Mortierellomycotina</taxon>
        <taxon>Mortierellomycetes</taxon>
        <taxon>Mortierellales</taxon>
        <taxon>Mortierellaceae</taxon>
        <taxon>Linnemannia</taxon>
    </lineage>
</organism>
<dbReference type="GO" id="GO:0016740">
    <property type="term" value="F:transferase activity"/>
    <property type="evidence" value="ECO:0007669"/>
    <property type="project" value="UniProtKB-KW"/>
</dbReference>
<evidence type="ECO:0000313" key="4">
    <source>
        <dbReference type="Proteomes" id="UP000707451"/>
    </source>
</evidence>
<feature type="region of interest" description="Disordered" evidence="1">
    <location>
        <begin position="1"/>
        <end position="45"/>
    </location>
</feature>
<dbReference type="PANTHER" id="PTHR22855">
    <property type="entry name" value="ACETYL, PROPIONYL, PYRUVATE, AND GLUTACONYL CARBOXYLASE-RELATED"/>
    <property type="match status" value="1"/>
</dbReference>
<gene>
    <name evidence="3" type="primary">ACCD2</name>
    <name evidence="3" type="ORF">KI688_009620</name>
</gene>
<protein>
    <submittedName>
        <fullName evidence="3">Acetyl-coenzyme A carboxylase carboxyl transferase subunit beta 2</fullName>
    </submittedName>
</protein>
<comment type="caution">
    <text evidence="3">The sequence shown here is derived from an EMBL/GenBank/DDBJ whole genome shotgun (WGS) entry which is preliminary data.</text>
</comment>
<dbReference type="InterPro" id="IPR029045">
    <property type="entry name" value="ClpP/crotonase-like_dom_sf"/>
</dbReference>
<dbReference type="EMBL" id="JAHRHY010000004">
    <property type="protein sequence ID" value="KAG9070283.1"/>
    <property type="molecule type" value="Genomic_DNA"/>
</dbReference>
<dbReference type="InterPro" id="IPR034733">
    <property type="entry name" value="AcCoA_carboxyl_beta"/>
</dbReference>
<dbReference type="AlphaFoldDB" id="A0A9P8BWG8"/>
<dbReference type="OrthoDB" id="2404986at2759"/>
<dbReference type="InterPro" id="IPR045190">
    <property type="entry name" value="MCCB/AccD1-like"/>
</dbReference>
<dbReference type="Pfam" id="PF01039">
    <property type="entry name" value="Carboxyl_trans"/>
    <property type="match status" value="1"/>
</dbReference>
<accession>A0A9P8BWG8</accession>
<evidence type="ECO:0000256" key="1">
    <source>
        <dbReference type="SAM" id="MobiDB-lite"/>
    </source>
</evidence>
<dbReference type="Proteomes" id="UP000707451">
    <property type="component" value="Unassembled WGS sequence"/>
</dbReference>
<dbReference type="Gene3D" id="3.90.226.10">
    <property type="entry name" value="2-enoyl-CoA Hydratase, Chain A, domain 1"/>
    <property type="match status" value="1"/>
</dbReference>
<proteinExistence type="predicted"/>
<evidence type="ECO:0000313" key="3">
    <source>
        <dbReference type="EMBL" id="KAG9070283.1"/>
    </source>
</evidence>
<reference evidence="3" key="1">
    <citation type="submission" date="2021-06" db="EMBL/GenBank/DDBJ databases">
        <title>Genome Sequence of Mortierella hyaline Strain SCG-10, a Cold-Adapted, Nitrate-Reducing Fungus Isolated from Soil in Minnesota, USA.</title>
        <authorList>
            <person name="Aldossari N."/>
        </authorList>
    </citation>
    <scope>NUCLEOTIDE SEQUENCE</scope>
    <source>
        <strain evidence="3">SCG-10</strain>
    </source>
</reference>
<dbReference type="PANTHER" id="PTHR22855:SF46">
    <property type="entry name" value="METHYLCROTONOYL-COA CARBOXYLASE"/>
    <property type="match status" value="1"/>
</dbReference>
<dbReference type="SUPFAM" id="SSF52096">
    <property type="entry name" value="ClpP/crotonase"/>
    <property type="match status" value="1"/>
</dbReference>
<evidence type="ECO:0000259" key="2">
    <source>
        <dbReference type="Pfam" id="PF01039"/>
    </source>
</evidence>